<name>A0ACC3TCP1_9ASCO</name>
<feature type="non-terminal residue" evidence="1">
    <location>
        <position position="80"/>
    </location>
</feature>
<keyword evidence="2" id="KW-1185">Reference proteome</keyword>
<evidence type="ECO:0000313" key="2">
    <source>
        <dbReference type="Proteomes" id="UP001489719"/>
    </source>
</evidence>
<dbReference type="EMBL" id="MU970262">
    <property type="protein sequence ID" value="KAK9318934.1"/>
    <property type="molecule type" value="Genomic_DNA"/>
</dbReference>
<organism evidence="1 2">
    <name type="scientific">Lipomyces orientalis</name>
    <dbReference type="NCBI Taxonomy" id="1233043"/>
    <lineage>
        <taxon>Eukaryota</taxon>
        <taxon>Fungi</taxon>
        <taxon>Dikarya</taxon>
        <taxon>Ascomycota</taxon>
        <taxon>Saccharomycotina</taxon>
        <taxon>Lipomycetes</taxon>
        <taxon>Lipomycetales</taxon>
        <taxon>Lipomycetaceae</taxon>
        <taxon>Lipomyces</taxon>
    </lineage>
</organism>
<feature type="non-terminal residue" evidence="1">
    <location>
        <position position="1"/>
    </location>
</feature>
<proteinExistence type="predicted"/>
<evidence type="ECO:0000313" key="1">
    <source>
        <dbReference type="EMBL" id="KAK9318934.1"/>
    </source>
</evidence>
<reference evidence="2" key="1">
    <citation type="journal article" date="2024" name="Front. Bioeng. Biotechnol.">
        <title>Genome-scale model development and genomic sequencing of the oleaginous clade Lipomyces.</title>
        <authorList>
            <person name="Czajka J.J."/>
            <person name="Han Y."/>
            <person name="Kim J."/>
            <person name="Mondo S.J."/>
            <person name="Hofstad B.A."/>
            <person name="Robles A."/>
            <person name="Haridas S."/>
            <person name="Riley R."/>
            <person name="LaButti K."/>
            <person name="Pangilinan J."/>
            <person name="Andreopoulos W."/>
            <person name="Lipzen A."/>
            <person name="Yan J."/>
            <person name="Wang M."/>
            <person name="Ng V."/>
            <person name="Grigoriev I.V."/>
            <person name="Spatafora J.W."/>
            <person name="Magnuson J.K."/>
            <person name="Baker S.E."/>
            <person name="Pomraning K.R."/>
        </authorList>
    </citation>
    <scope>NUCLEOTIDE SEQUENCE [LARGE SCALE GENOMIC DNA]</scope>
    <source>
        <strain evidence="2">CBS 10300</strain>
    </source>
</reference>
<dbReference type="Proteomes" id="UP001489719">
    <property type="component" value="Unassembled WGS sequence"/>
</dbReference>
<accession>A0ACC3TCP1</accession>
<protein>
    <submittedName>
        <fullName evidence="1">Uncharacterized protein</fullName>
    </submittedName>
</protein>
<sequence length="80" mass="8989">ETRQLSSRISVMETLFNYIFHGGSLVTAAAARSPQCQNVSLPRYVLTVSELYRVWYTRSTASPSIVSLDERYAAAWRSGD</sequence>
<comment type="caution">
    <text evidence="1">The sequence shown here is derived from an EMBL/GenBank/DDBJ whole genome shotgun (WGS) entry which is preliminary data.</text>
</comment>
<gene>
    <name evidence="1" type="ORF">V1517DRAFT_236893</name>
</gene>